<dbReference type="Gene3D" id="3.40.50.1820">
    <property type="entry name" value="alpha/beta hydrolase"/>
    <property type="match status" value="1"/>
</dbReference>
<comment type="caution">
    <text evidence="2">The sequence shown here is derived from an EMBL/GenBank/DDBJ whole genome shotgun (WGS) entry which is preliminary data.</text>
</comment>
<dbReference type="EMBL" id="WMBQ01000002">
    <property type="protein sequence ID" value="MTD95422.1"/>
    <property type="molecule type" value="Genomic_DNA"/>
</dbReference>
<dbReference type="Pfam" id="PF00561">
    <property type="entry name" value="Abhydrolase_1"/>
    <property type="match status" value="1"/>
</dbReference>
<evidence type="ECO:0000259" key="1">
    <source>
        <dbReference type="Pfam" id="PF00561"/>
    </source>
</evidence>
<dbReference type="PANTHER" id="PTHR43433">
    <property type="entry name" value="HYDROLASE, ALPHA/BETA FOLD FAMILY PROTEIN"/>
    <property type="match status" value="1"/>
</dbReference>
<evidence type="ECO:0000313" key="2">
    <source>
        <dbReference type="EMBL" id="MTD95422.1"/>
    </source>
</evidence>
<dbReference type="InterPro" id="IPR000073">
    <property type="entry name" value="AB_hydrolase_1"/>
</dbReference>
<reference evidence="2 3" key="1">
    <citation type="submission" date="2019-11" db="EMBL/GenBank/DDBJ databases">
        <title>Identification of a novel strain.</title>
        <authorList>
            <person name="Xu Q."/>
            <person name="Wang G."/>
        </authorList>
    </citation>
    <scope>NUCLEOTIDE SEQUENCE [LARGE SCALE GENOMIC DNA]</scope>
    <source>
        <strain evidence="3">xq</strain>
    </source>
</reference>
<dbReference type="GO" id="GO:0004806">
    <property type="term" value="F:triacylglycerol lipase activity"/>
    <property type="evidence" value="ECO:0007669"/>
    <property type="project" value="TreeGrafter"/>
</dbReference>
<name>A0A6I3KNR9_9HYPH</name>
<gene>
    <name evidence="2" type="ORF">GIW81_13870</name>
</gene>
<sequence length="250" mass="26432">MQTFSSDGIDIAYLDEGAGTPVLLIHGFASNVATNWVDTQWVKTLTDAGYRVIAYDNRGHGRSAKLYDLDQYGAPIMAEDARRLLDHLGLERAHVIGYSMGARIAAFLGMAHPSRVRSLVFGGLGLNMVRGVAGTGPIARALEAASIDDVKNDTARTFRAFAEQTKSDLKALAACIRSARAPITAEALGALRCPVLVVVGEKDVIGGSAAELAALIPGAQGVELPGRDHNKAVGDKGFKQAVLAFFASQR</sequence>
<keyword evidence="2" id="KW-0378">Hydrolase</keyword>
<evidence type="ECO:0000313" key="3">
    <source>
        <dbReference type="Proteomes" id="UP000440694"/>
    </source>
</evidence>
<dbReference type="AlphaFoldDB" id="A0A6I3KNR9"/>
<protein>
    <submittedName>
        <fullName evidence="2">Alpha/beta fold hydrolase</fullName>
    </submittedName>
</protein>
<dbReference type="RefSeq" id="WP_324615037.1">
    <property type="nucleotide sequence ID" value="NZ_WMBQ01000002.1"/>
</dbReference>
<dbReference type="InterPro" id="IPR029058">
    <property type="entry name" value="AB_hydrolase_fold"/>
</dbReference>
<proteinExistence type="predicted"/>
<dbReference type="PANTHER" id="PTHR43433:SF5">
    <property type="entry name" value="AB HYDROLASE-1 DOMAIN-CONTAINING PROTEIN"/>
    <property type="match status" value="1"/>
</dbReference>
<keyword evidence="3" id="KW-1185">Reference proteome</keyword>
<dbReference type="Proteomes" id="UP000440694">
    <property type="component" value="Unassembled WGS sequence"/>
</dbReference>
<accession>A0A6I3KNR9</accession>
<feature type="domain" description="AB hydrolase-1" evidence="1">
    <location>
        <begin position="21"/>
        <end position="121"/>
    </location>
</feature>
<organism evidence="2 3">
    <name type="scientific">Hyphomicrobium album</name>
    <dbReference type="NCBI Taxonomy" id="2665159"/>
    <lineage>
        <taxon>Bacteria</taxon>
        <taxon>Pseudomonadati</taxon>
        <taxon>Pseudomonadota</taxon>
        <taxon>Alphaproteobacteria</taxon>
        <taxon>Hyphomicrobiales</taxon>
        <taxon>Hyphomicrobiaceae</taxon>
        <taxon>Hyphomicrobium</taxon>
    </lineage>
</organism>
<dbReference type="InterPro" id="IPR050471">
    <property type="entry name" value="AB_hydrolase"/>
</dbReference>
<dbReference type="GO" id="GO:0046503">
    <property type="term" value="P:glycerolipid catabolic process"/>
    <property type="evidence" value="ECO:0007669"/>
    <property type="project" value="TreeGrafter"/>
</dbReference>
<dbReference type="SUPFAM" id="SSF53474">
    <property type="entry name" value="alpha/beta-Hydrolases"/>
    <property type="match status" value="1"/>
</dbReference>
<dbReference type="PRINTS" id="PR00111">
    <property type="entry name" value="ABHYDROLASE"/>
</dbReference>